<name>A0ABS8S024_DATST</name>
<organism evidence="2 3">
    <name type="scientific">Datura stramonium</name>
    <name type="common">Jimsonweed</name>
    <name type="synonym">Common thornapple</name>
    <dbReference type="NCBI Taxonomy" id="4076"/>
    <lineage>
        <taxon>Eukaryota</taxon>
        <taxon>Viridiplantae</taxon>
        <taxon>Streptophyta</taxon>
        <taxon>Embryophyta</taxon>
        <taxon>Tracheophyta</taxon>
        <taxon>Spermatophyta</taxon>
        <taxon>Magnoliopsida</taxon>
        <taxon>eudicotyledons</taxon>
        <taxon>Gunneridae</taxon>
        <taxon>Pentapetalae</taxon>
        <taxon>asterids</taxon>
        <taxon>lamiids</taxon>
        <taxon>Solanales</taxon>
        <taxon>Solanaceae</taxon>
        <taxon>Solanoideae</taxon>
        <taxon>Datureae</taxon>
        <taxon>Datura</taxon>
    </lineage>
</organism>
<feature type="region of interest" description="Disordered" evidence="1">
    <location>
        <begin position="100"/>
        <end position="120"/>
    </location>
</feature>
<feature type="region of interest" description="Disordered" evidence="1">
    <location>
        <begin position="61"/>
        <end position="87"/>
    </location>
</feature>
<evidence type="ECO:0000313" key="3">
    <source>
        <dbReference type="Proteomes" id="UP000823775"/>
    </source>
</evidence>
<protein>
    <submittedName>
        <fullName evidence="2">Uncharacterized protein</fullName>
    </submittedName>
</protein>
<evidence type="ECO:0000256" key="1">
    <source>
        <dbReference type="SAM" id="MobiDB-lite"/>
    </source>
</evidence>
<gene>
    <name evidence="2" type="ORF">HAX54_013217</name>
</gene>
<sequence>MKRRGSTEAGLCLTSLWVRGQEGALKKALQPTKDLLASLSSMVDVLECKMGTLKHEVASLTTPSSIPQPNPCEPEAVPEAPRSPTDDWWVGYDSESELVSDEVPYNSCPPPPPMSSVYDVDPSWTPGGVATTSYHELHTLPDNWVVQGPGKPLSHPPDPQ</sequence>
<evidence type="ECO:0000313" key="2">
    <source>
        <dbReference type="EMBL" id="MCD7451736.1"/>
    </source>
</evidence>
<comment type="caution">
    <text evidence="2">The sequence shown here is derived from an EMBL/GenBank/DDBJ whole genome shotgun (WGS) entry which is preliminary data.</text>
</comment>
<keyword evidence="3" id="KW-1185">Reference proteome</keyword>
<reference evidence="2 3" key="1">
    <citation type="journal article" date="2021" name="BMC Genomics">
        <title>Datura genome reveals duplications of psychoactive alkaloid biosynthetic genes and high mutation rate following tissue culture.</title>
        <authorList>
            <person name="Rajewski A."/>
            <person name="Carter-House D."/>
            <person name="Stajich J."/>
            <person name="Litt A."/>
        </authorList>
    </citation>
    <scope>NUCLEOTIDE SEQUENCE [LARGE SCALE GENOMIC DNA]</scope>
    <source>
        <strain evidence="2">AR-01</strain>
    </source>
</reference>
<accession>A0ABS8S024</accession>
<proteinExistence type="predicted"/>
<dbReference type="EMBL" id="JACEIK010000179">
    <property type="protein sequence ID" value="MCD7451736.1"/>
    <property type="molecule type" value="Genomic_DNA"/>
</dbReference>
<dbReference type="Proteomes" id="UP000823775">
    <property type="component" value="Unassembled WGS sequence"/>
</dbReference>